<dbReference type="AlphaFoldDB" id="A0A7S2RUF9"/>
<evidence type="ECO:0000259" key="6">
    <source>
        <dbReference type="PROSITE" id="PS50030"/>
    </source>
</evidence>
<dbReference type="GO" id="GO:0005768">
    <property type="term" value="C:endosome"/>
    <property type="evidence" value="ECO:0007669"/>
    <property type="project" value="UniProtKB-SubCell"/>
</dbReference>
<dbReference type="SMART" id="SM00165">
    <property type="entry name" value="UBA"/>
    <property type="match status" value="1"/>
</dbReference>
<dbReference type="SMART" id="SM01041">
    <property type="entry name" value="BRO1"/>
    <property type="match status" value="1"/>
</dbReference>
<dbReference type="SUPFAM" id="SSF46934">
    <property type="entry name" value="UBA-like"/>
    <property type="match status" value="1"/>
</dbReference>
<dbReference type="InterPro" id="IPR009060">
    <property type="entry name" value="UBA-like_sf"/>
</dbReference>
<comment type="subcellular location">
    <subcellularLocation>
        <location evidence="2">Cytoplasm</location>
    </subcellularLocation>
    <subcellularLocation>
        <location evidence="1">Endosome</location>
    </subcellularLocation>
</comment>
<feature type="domain" description="BRO1" evidence="7">
    <location>
        <begin position="1"/>
        <end position="390"/>
    </location>
</feature>
<dbReference type="InterPro" id="IPR004328">
    <property type="entry name" value="BRO1_dom"/>
</dbReference>
<feature type="compositionally biased region" description="Pro residues" evidence="5">
    <location>
        <begin position="844"/>
        <end position="857"/>
    </location>
</feature>
<dbReference type="PANTHER" id="PTHR23030:SF30">
    <property type="entry name" value="TYROSINE-PROTEIN PHOSPHATASE NON-RECEPTOR TYPE 23"/>
    <property type="match status" value="1"/>
</dbReference>
<evidence type="ECO:0000256" key="4">
    <source>
        <dbReference type="ARBA" id="ARBA00022753"/>
    </source>
</evidence>
<proteinExistence type="predicted"/>
<protein>
    <recommendedName>
        <fullName evidence="9">BRO1 domain-containing protein</fullName>
    </recommendedName>
</protein>
<dbReference type="PROSITE" id="PS51180">
    <property type="entry name" value="BRO1"/>
    <property type="match status" value="1"/>
</dbReference>
<evidence type="ECO:0000256" key="2">
    <source>
        <dbReference type="ARBA" id="ARBA00004496"/>
    </source>
</evidence>
<feature type="domain" description="UBA" evidence="6">
    <location>
        <begin position="931"/>
        <end position="972"/>
    </location>
</feature>
<dbReference type="Gene3D" id="1.10.8.10">
    <property type="entry name" value="DNA helicase RuvA subunit, C-terminal domain"/>
    <property type="match status" value="1"/>
</dbReference>
<sequence>MLAVPIKKGGAVDLVGPLSGYVAREYSQEEADAHAADFRSLQTLRTSAVNAVTAEPMALNALKRYNAQLVLSAPRLPISDKDIQVSFSWSDAFQEKKRAVQGHLNFERGCVLYNCGAVESSLGSFSDVSSAEGLKVACQHFQSAAGYFAHVRKDVINLVSGEVTPDLSEQGLSMVIQLMLAQAQACTFRKAQGQGTVKPSLLARLAQQTSVYYSQALDYAKSSGMKGVVEGSWIDLLDFHRAAYEATAQFHQAEHAHAEASNKGSGYGAEIARLELAEVLLGQALTLASKKKLDPAHAQALGDLQHNVAKRKKTAVNDNRSVYLEVVPAVSTLGPIVPASTVKPSDPQLGADTRPLFATLLPRQVRAALEEHKQQLRVSTESVESSMKQLSDEVRSHLSAVGLPGSIAAQETGGGFPQSVWAKVEAVQQAGGTWALSQKLNEVDQSAARASELLTRSRHVLSDEYAADDDFRRRCTAYNGVASRRAAAHFETDLDSFAKLYEQARQSDLALKDSFEAEDLSVLAKSRHQLDQLMPAASPGTQAPRVDTRALSQALVDLAALVKERDSATAALRRSAFRAADLAHQDLAHFAAQGLPFTAPPQGDGAGISTAAPSKELLTMLEDVRAKVLAPASLAPLKEAREEQERQVAEVMAKNHEFTQARNADETTLKRQQIIQGVNAVVTKFSDFHSQLSDASYFYGDLLARLQQIMNAIEGYVYAQQVVRQEFLEQQDAAKSKQSQEDLDAALAQRLAQELQMPPPAFPAGPATPGVPAHAAGMASFPGPRPPSTDAIAFQTPAMGQYSTATGPPVHGFGASAAGAAAAPTTAAPPSYSYQPGSGLGAPGYPPPSNSLGHMPPPTMPGAYSPSSYSMPSSTGPPFPAVLNTAAGQPAFTGAPPGYSAPPPAYPPAYGASPAPAYYSPHPVAGSMPGGLGSNPKVARLMEMGFPQDKVVAALRAHNDNEEAAANQLLSE</sequence>
<dbReference type="Pfam" id="PF13949">
    <property type="entry name" value="ALIX_LYPXL_bnd"/>
    <property type="match status" value="1"/>
</dbReference>
<keyword evidence="4" id="KW-0967">Endosome</keyword>
<accession>A0A7S2RUF9</accession>
<dbReference type="Gene3D" id="1.25.40.280">
    <property type="entry name" value="alix/aip1 like domains"/>
    <property type="match status" value="1"/>
</dbReference>
<dbReference type="InterPro" id="IPR015940">
    <property type="entry name" value="UBA"/>
</dbReference>
<evidence type="ECO:0000256" key="5">
    <source>
        <dbReference type="SAM" id="MobiDB-lite"/>
    </source>
</evidence>
<dbReference type="PANTHER" id="PTHR23030">
    <property type="entry name" value="PCD6 INTERACTING PROTEIN-RELATED"/>
    <property type="match status" value="1"/>
</dbReference>
<dbReference type="PROSITE" id="PS50030">
    <property type="entry name" value="UBA"/>
    <property type="match status" value="1"/>
</dbReference>
<evidence type="ECO:0000259" key="7">
    <source>
        <dbReference type="PROSITE" id="PS51180"/>
    </source>
</evidence>
<dbReference type="InterPro" id="IPR038499">
    <property type="entry name" value="BRO1_sf"/>
</dbReference>
<reference evidence="8" key="1">
    <citation type="submission" date="2021-01" db="EMBL/GenBank/DDBJ databases">
        <authorList>
            <person name="Corre E."/>
            <person name="Pelletier E."/>
            <person name="Niang G."/>
            <person name="Scheremetjew M."/>
            <person name="Finn R."/>
            <person name="Kale V."/>
            <person name="Holt S."/>
            <person name="Cochrane G."/>
            <person name="Meng A."/>
            <person name="Brown T."/>
            <person name="Cohen L."/>
        </authorList>
    </citation>
    <scope>NUCLEOTIDE SEQUENCE</scope>
    <source>
        <strain evidence="8">CCMP1243</strain>
    </source>
</reference>
<gene>
    <name evidence="8" type="ORF">RMAR1173_LOCUS8129</name>
</gene>
<dbReference type="Gene3D" id="1.20.120.560">
    <property type="entry name" value="alix/aip1 in complex with the ypdl late domain"/>
    <property type="match status" value="1"/>
</dbReference>
<feature type="region of interest" description="Disordered" evidence="5">
    <location>
        <begin position="824"/>
        <end position="857"/>
    </location>
</feature>
<dbReference type="GO" id="GO:0043328">
    <property type="term" value="P:protein transport to vacuole involved in ubiquitin-dependent protein catabolic process via the multivesicular body sorting pathway"/>
    <property type="evidence" value="ECO:0007669"/>
    <property type="project" value="TreeGrafter"/>
</dbReference>
<feature type="compositionally biased region" description="Low complexity" evidence="5">
    <location>
        <begin position="764"/>
        <end position="777"/>
    </location>
</feature>
<evidence type="ECO:0000313" key="8">
    <source>
        <dbReference type="EMBL" id="CAD9681026.1"/>
    </source>
</evidence>
<dbReference type="EMBL" id="HBHJ01012433">
    <property type="protein sequence ID" value="CAD9681026.1"/>
    <property type="molecule type" value="Transcribed_RNA"/>
</dbReference>
<dbReference type="Gene3D" id="1.20.140.50">
    <property type="entry name" value="alix/aip1 like domains"/>
    <property type="match status" value="1"/>
</dbReference>
<keyword evidence="3" id="KW-0963">Cytoplasm</keyword>
<dbReference type="InterPro" id="IPR025304">
    <property type="entry name" value="ALIX_V_dom"/>
</dbReference>
<name>A0A7S2RUF9_9STRA</name>
<evidence type="ECO:0000256" key="3">
    <source>
        <dbReference type="ARBA" id="ARBA00022490"/>
    </source>
</evidence>
<dbReference type="Pfam" id="PF03097">
    <property type="entry name" value="BRO1"/>
    <property type="match status" value="1"/>
</dbReference>
<organism evidence="8">
    <name type="scientific">Rhizochromulina marina</name>
    <dbReference type="NCBI Taxonomy" id="1034831"/>
    <lineage>
        <taxon>Eukaryota</taxon>
        <taxon>Sar</taxon>
        <taxon>Stramenopiles</taxon>
        <taxon>Ochrophyta</taxon>
        <taxon>Dictyochophyceae</taxon>
        <taxon>Rhizochromulinales</taxon>
        <taxon>Rhizochromulina</taxon>
    </lineage>
</organism>
<feature type="region of interest" description="Disordered" evidence="5">
    <location>
        <begin position="757"/>
        <end position="792"/>
    </location>
</feature>
<dbReference type="Pfam" id="PF00627">
    <property type="entry name" value="UBA"/>
    <property type="match status" value="1"/>
</dbReference>
<evidence type="ECO:0008006" key="9">
    <source>
        <dbReference type="Google" id="ProtNLM"/>
    </source>
</evidence>
<evidence type="ECO:0000256" key="1">
    <source>
        <dbReference type="ARBA" id="ARBA00004177"/>
    </source>
</evidence>